<accession>A0A1A8DVA3</accession>
<organism evidence="1">
    <name type="scientific">Nothobranchius kadleci</name>
    <name type="common">African annual killifish</name>
    <dbReference type="NCBI Taxonomy" id="1051664"/>
    <lineage>
        <taxon>Eukaryota</taxon>
        <taxon>Metazoa</taxon>
        <taxon>Chordata</taxon>
        <taxon>Craniata</taxon>
        <taxon>Vertebrata</taxon>
        <taxon>Euteleostomi</taxon>
        <taxon>Actinopterygii</taxon>
        <taxon>Neopterygii</taxon>
        <taxon>Teleostei</taxon>
        <taxon>Neoteleostei</taxon>
        <taxon>Acanthomorphata</taxon>
        <taxon>Ovalentaria</taxon>
        <taxon>Atherinomorphae</taxon>
        <taxon>Cyprinodontiformes</taxon>
        <taxon>Nothobranchiidae</taxon>
        <taxon>Nothobranchius</taxon>
    </lineage>
</organism>
<name>A0A1A8DVA3_NOTKA</name>
<dbReference type="AlphaFoldDB" id="A0A1A8DVA3"/>
<feature type="non-terminal residue" evidence="1">
    <location>
        <position position="78"/>
    </location>
</feature>
<evidence type="ECO:0000313" key="1">
    <source>
        <dbReference type="EMBL" id="SBQ37176.1"/>
    </source>
</evidence>
<sequence length="78" mass="8905">TFRFEPRRVVGSHEAIMLNFFGAGEHELYDEEVSSSYVRRLPLVAGCRTHPQTARWMELDGEPFLANLVLVVFILLGL</sequence>
<proteinExistence type="predicted"/>
<feature type="non-terminal residue" evidence="1">
    <location>
        <position position="1"/>
    </location>
</feature>
<reference evidence="1" key="1">
    <citation type="submission" date="2016-05" db="EMBL/GenBank/DDBJ databases">
        <authorList>
            <person name="Lavstsen T."/>
            <person name="Jespersen J.S."/>
        </authorList>
    </citation>
    <scope>NUCLEOTIDE SEQUENCE</scope>
    <source>
        <tissue evidence="1">Brain</tissue>
    </source>
</reference>
<protein>
    <submittedName>
        <fullName evidence="1">Uncharacterized protein</fullName>
    </submittedName>
</protein>
<dbReference type="EMBL" id="HAEA01008696">
    <property type="protein sequence ID" value="SBQ37176.1"/>
    <property type="molecule type" value="Transcribed_RNA"/>
</dbReference>
<gene>
    <name evidence="1" type="primary">Nfu_g_1_005558</name>
</gene>
<reference evidence="1" key="2">
    <citation type="submission" date="2016-06" db="EMBL/GenBank/DDBJ databases">
        <title>The genome of a short-lived fish provides insights into sex chromosome evolution and the genetic control of aging.</title>
        <authorList>
            <person name="Reichwald K."/>
            <person name="Felder M."/>
            <person name="Petzold A."/>
            <person name="Koch P."/>
            <person name="Groth M."/>
            <person name="Platzer M."/>
        </authorList>
    </citation>
    <scope>NUCLEOTIDE SEQUENCE</scope>
    <source>
        <tissue evidence="1">Brain</tissue>
    </source>
</reference>